<dbReference type="RefSeq" id="WP_141919083.1">
    <property type="nucleotide sequence ID" value="NZ_VFOF01000001.1"/>
</dbReference>
<feature type="domain" description="TonB-dependent receptor-like beta-barrel" evidence="16">
    <location>
        <begin position="309"/>
        <end position="792"/>
    </location>
</feature>
<dbReference type="Proteomes" id="UP000316887">
    <property type="component" value="Unassembled WGS sequence"/>
</dbReference>
<evidence type="ECO:0000256" key="6">
    <source>
        <dbReference type="ARBA" id="ARBA00022729"/>
    </source>
</evidence>
<dbReference type="OrthoDB" id="593427at2"/>
<dbReference type="AlphaFoldDB" id="A0A542VZB7"/>
<evidence type="ECO:0000256" key="8">
    <source>
        <dbReference type="ARBA" id="ARBA00023065"/>
    </source>
</evidence>
<evidence type="ECO:0000256" key="2">
    <source>
        <dbReference type="ARBA" id="ARBA00022448"/>
    </source>
</evidence>
<evidence type="ECO:0000256" key="1">
    <source>
        <dbReference type="ARBA" id="ARBA00004571"/>
    </source>
</evidence>
<evidence type="ECO:0000256" key="15">
    <source>
        <dbReference type="SAM" id="SignalP"/>
    </source>
</evidence>
<dbReference type="InterPro" id="IPR037066">
    <property type="entry name" value="Plug_dom_sf"/>
</dbReference>
<comment type="subcellular location">
    <subcellularLocation>
        <location evidence="1 12">Cell outer membrane</location>
        <topology evidence="1 12">Multi-pass membrane protein</topology>
    </subcellularLocation>
</comment>
<evidence type="ECO:0000256" key="11">
    <source>
        <dbReference type="ARBA" id="ARBA00023237"/>
    </source>
</evidence>
<feature type="chain" id="PRO_5021759620" evidence="15">
    <location>
        <begin position="37"/>
        <end position="842"/>
    </location>
</feature>
<feature type="signal peptide" evidence="15">
    <location>
        <begin position="1"/>
        <end position="36"/>
    </location>
</feature>
<name>A0A542VZB7_ZYMMB</name>
<keyword evidence="6 15" id="KW-0732">Signal</keyword>
<reference evidence="18 19" key="1">
    <citation type="submission" date="2019-06" db="EMBL/GenBank/DDBJ databases">
        <title>Genome sequencing of Zymomonas mobilis strains for genetic engineering and biofuel applications.</title>
        <authorList>
            <person name="Teravest M."/>
        </authorList>
    </citation>
    <scope>NUCLEOTIDE SEQUENCE [LARGE SCALE GENOMIC DNA]</scope>
    <source>
        <strain evidence="18 19">AN0101</strain>
    </source>
</reference>
<dbReference type="PROSITE" id="PS52016">
    <property type="entry name" value="TONB_DEPENDENT_REC_3"/>
    <property type="match status" value="1"/>
</dbReference>
<feature type="domain" description="TonB-dependent receptor plug" evidence="17">
    <location>
        <begin position="106"/>
        <end position="214"/>
    </location>
</feature>
<organism evidence="18 19">
    <name type="scientific">Zymomonas mobilis</name>
    <dbReference type="NCBI Taxonomy" id="542"/>
    <lineage>
        <taxon>Bacteria</taxon>
        <taxon>Pseudomonadati</taxon>
        <taxon>Pseudomonadota</taxon>
        <taxon>Alphaproteobacteria</taxon>
        <taxon>Sphingomonadales</taxon>
        <taxon>Zymomonadaceae</taxon>
        <taxon>Zymomonas</taxon>
    </lineage>
</organism>
<keyword evidence="2 12" id="KW-0813">Transport</keyword>
<sequence>MKNLSPNKTKPFLSFRQSRLHWVILYSSLCVSGAMAQNTVSSQPAADKSTSGHHHVVSDSTPDEDKNRPSMIGQTAPTDEKSIVVVGRSYADGVTRRGIGGGLMIKEDAPKSKSTITRDYIEKQTPGLNPMQLIALLPGVNTADSDPMGLTGGHTSVRGMNEASMGYTLEGFPLNDIGSYAVYPQEIVDSENLSTIQVAQGSADLDSPTISAAGGVVNMYMIDPTKKMGGRANFTYGSYNTFRGFARFDTGEIGNSGTRAYFSFSDTHEDLWRGPGTEKKLHGEMKVVKEWGKDNRASLVVVGNNLDNYNTPSVNMASWKQYGTGVMGGPVSGTANTVYSSVYTGNTKANTTYYKLHPNPFTNLYVSAPTRINLGHNMVLTETPYFWYGNGNGGGAYWQDMNKMSYGSQTMSGTVNGQNYGQTLLYEPSITKTYRPGAVTKWTWTSGINRLMVGYWFEYSTQRQTAPYTLLNDDGSPKDKWGGGASVVLANGKTAEYRDTMTRTMVNTPFIGDSISLLNNRLTIDAGVKYSIIKRDGRNYLPDTSTGEKINQTYRSVLPTGSVRFKINSEHQLFFSVATNFRAPMNTSLYDSGAYYAGSGYSNKASTGLKPETTISEEFGWRYQGKLINTSLTYFHYDFHNRLFSQTVIDPNNPTSYYSTNINGGNQTTNGVDFEIGTRAIYNIRPYVSGEYINARTKSNLFASASGVSAVLPTKGKFAPQTPRYQVGFGLDYDNGHIFGNFSLKYVGSQYSTFMNDEEVPSYVRMNVGGGYRFKSWGGLKSPTIKFNISNIANKHYLNYASGITTNANYVKSVDGQTIKGSSPTYGIASPFSAMFSISTGF</sequence>
<keyword evidence="5 12" id="KW-0812">Transmembrane</keyword>
<dbReference type="InterPro" id="IPR036942">
    <property type="entry name" value="Beta-barrel_TonB_sf"/>
</dbReference>
<keyword evidence="4" id="KW-0410">Iron transport</keyword>
<evidence type="ECO:0000256" key="7">
    <source>
        <dbReference type="ARBA" id="ARBA00023004"/>
    </source>
</evidence>
<protein>
    <submittedName>
        <fullName evidence="18">Iron complex outermembrane receptor protein</fullName>
    </submittedName>
</protein>
<dbReference type="GO" id="GO:0015344">
    <property type="term" value="F:siderophore uptake transmembrane transporter activity"/>
    <property type="evidence" value="ECO:0007669"/>
    <property type="project" value="TreeGrafter"/>
</dbReference>
<keyword evidence="7" id="KW-0408">Iron</keyword>
<keyword evidence="3 12" id="KW-1134">Transmembrane beta strand</keyword>
<evidence type="ECO:0000313" key="19">
    <source>
        <dbReference type="Proteomes" id="UP000316887"/>
    </source>
</evidence>
<keyword evidence="9 13" id="KW-0798">TonB box</keyword>
<dbReference type="Pfam" id="PF07715">
    <property type="entry name" value="Plug"/>
    <property type="match status" value="1"/>
</dbReference>
<evidence type="ECO:0000259" key="17">
    <source>
        <dbReference type="Pfam" id="PF07715"/>
    </source>
</evidence>
<evidence type="ECO:0000256" key="3">
    <source>
        <dbReference type="ARBA" id="ARBA00022452"/>
    </source>
</evidence>
<dbReference type="Gene3D" id="2.40.170.20">
    <property type="entry name" value="TonB-dependent receptor, beta-barrel domain"/>
    <property type="match status" value="1"/>
</dbReference>
<accession>A0A542VZB7</accession>
<dbReference type="Gene3D" id="2.170.130.10">
    <property type="entry name" value="TonB-dependent receptor, plug domain"/>
    <property type="match status" value="1"/>
</dbReference>
<evidence type="ECO:0000313" key="18">
    <source>
        <dbReference type="EMBL" id="TQL16664.1"/>
    </source>
</evidence>
<comment type="similarity">
    <text evidence="12 13">Belongs to the TonB-dependent receptor family.</text>
</comment>
<dbReference type="PANTHER" id="PTHR32552">
    <property type="entry name" value="FERRICHROME IRON RECEPTOR-RELATED"/>
    <property type="match status" value="1"/>
</dbReference>
<dbReference type="Pfam" id="PF00593">
    <property type="entry name" value="TonB_dep_Rec_b-barrel"/>
    <property type="match status" value="1"/>
</dbReference>
<evidence type="ECO:0000256" key="9">
    <source>
        <dbReference type="ARBA" id="ARBA00023077"/>
    </source>
</evidence>
<evidence type="ECO:0000256" key="10">
    <source>
        <dbReference type="ARBA" id="ARBA00023136"/>
    </source>
</evidence>
<dbReference type="EMBL" id="VFOF01000001">
    <property type="protein sequence ID" value="TQL16664.1"/>
    <property type="molecule type" value="Genomic_DNA"/>
</dbReference>
<comment type="caution">
    <text evidence="18">The sequence shown here is derived from an EMBL/GenBank/DDBJ whole genome shotgun (WGS) entry which is preliminary data.</text>
</comment>
<proteinExistence type="inferred from homology"/>
<keyword evidence="11 12" id="KW-0998">Cell outer membrane</keyword>
<keyword evidence="10 12" id="KW-0472">Membrane</keyword>
<evidence type="ECO:0000256" key="12">
    <source>
        <dbReference type="PROSITE-ProRule" id="PRU01360"/>
    </source>
</evidence>
<evidence type="ECO:0000256" key="13">
    <source>
        <dbReference type="RuleBase" id="RU003357"/>
    </source>
</evidence>
<dbReference type="InterPro" id="IPR039426">
    <property type="entry name" value="TonB-dep_rcpt-like"/>
</dbReference>
<dbReference type="GO" id="GO:0009279">
    <property type="term" value="C:cell outer membrane"/>
    <property type="evidence" value="ECO:0007669"/>
    <property type="project" value="UniProtKB-SubCell"/>
</dbReference>
<gene>
    <name evidence="18" type="ORF">FBY58_0202</name>
</gene>
<evidence type="ECO:0000256" key="4">
    <source>
        <dbReference type="ARBA" id="ARBA00022496"/>
    </source>
</evidence>
<evidence type="ECO:0000256" key="14">
    <source>
        <dbReference type="SAM" id="MobiDB-lite"/>
    </source>
</evidence>
<keyword evidence="8" id="KW-0406">Ion transport</keyword>
<dbReference type="InterPro" id="IPR000531">
    <property type="entry name" value="Beta-barrel_TonB"/>
</dbReference>
<feature type="region of interest" description="Disordered" evidence="14">
    <location>
        <begin position="41"/>
        <end position="78"/>
    </location>
</feature>
<dbReference type="InterPro" id="IPR012910">
    <property type="entry name" value="Plug_dom"/>
</dbReference>
<evidence type="ECO:0000256" key="5">
    <source>
        <dbReference type="ARBA" id="ARBA00022692"/>
    </source>
</evidence>
<dbReference type="PANTHER" id="PTHR32552:SF89">
    <property type="entry name" value="CATECHOLATE SIDEROPHORE RECEPTOR FIU"/>
    <property type="match status" value="1"/>
</dbReference>
<evidence type="ECO:0000259" key="16">
    <source>
        <dbReference type="Pfam" id="PF00593"/>
    </source>
</evidence>
<keyword evidence="18" id="KW-0675">Receptor</keyword>
<dbReference type="SUPFAM" id="SSF56935">
    <property type="entry name" value="Porins"/>
    <property type="match status" value="1"/>
</dbReference>